<keyword evidence="2" id="KW-1133">Transmembrane helix</keyword>
<evidence type="ECO:0000313" key="3">
    <source>
        <dbReference type="EMBL" id="CBH12901.1"/>
    </source>
</evidence>
<keyword evidence="2" id="KW-0812">Transmembrane</keyword>
<accession>C9ZU15</accession>
<reference evidence="4" key="1">
    <citation type="journal article" date="2010" name="PLoS Negl. Trop. Dis.">
        <title>The genome sequence of Trypanosoma brucei gambiense, causative agent of chronic human african trypanosomiasis.</title>
        <authorList>
            <person name="Jackson A.P."/>
            <person name="Sanders M."/>
            <person name="Berry A."/>
            <person name="McQuillan J."/>
            <person name="Aslett M.A."/>
            <person name="Quail M.A."/>
            <person name="Chukualim B."/>
            <person name="Capewell P."/>
            <person name="MacLeod A."/>
            <person name="Melville S.E."/>
            <person name="Gibson W."/>
            <person name="Barry J.D."/>
            <person name="Berriman M."/>
            <person name="Hertz-Fowler C."/>
        </authorList>
    </citation>
    <scope>NUCLEOTIDE SEQUENCE [LARGE SCALE GENOMIC DNA]</scope>
    <source>
        <strain evidence="4">MHOM/CI/86/DAL972</strain>
    </source>
</reference>
<feature type="transmembrane region" description="Helical" evidence="2">
    <location>
        <begin position="40"/>
        <end position="59"/>
    </location>
</feature>
<organism evidence="3 4">
    <name type="scientific">Trypanosoma brucei gambiense (strain MHOM/CI/86/DAL972)</name>
    <dbReference type="NCBI Taxonomy" id="679716"/>
    <lineage>
        <taxon>Eukaryota</taxon>
        <taxon>Discoba</taxon>
        <taxon>Euglenozoa</taxon>
        <taxon>Kinetoplastea</taxon>
        <taxon>Metakinetoplastina</taxon>
        <taxon>Trypanosomatida</taxon>
        <taxon>Trypanosomatidae</taxon>
        <taxon>Trypanosoma</taxon>
    </lineage>
</organism>
<evidence type="ECO:0000313" key="4">
    <source>
        <dbReference type="Proteomes" id="UP000002316"/>
    </source>
</evidence>
<name>C9ZU15_TRYB9</name>
<feature type="region of interest" description="Disordered" evidence="1">
    <location>
        <begin position="95"/>
        <end position="130"/>
    </location>
</feature>
<sequence length="185" mass="21320">MHEYTHTHTHTHTRGKKKTTNKKEGFIFCFWFFRLASTPAYTFFFVVVGLIAHFSFSSFRLSTFFFKFFSSSEIEVTSLDFDPFQAPERRTAGIEGEVTGGVEKVPKEEEGRKQKSKAKGRERRKGERERNSTPTLKCCVHLTIIIIIVVVVVVFEGGTNIASEVNIEKIRERRFIYVIEVVSLP</sequence>
<keyword evidence="2" id="KW-0472">Membrane</keyword>
<dbReference type="KEGG" id="tbg:TbgDal_VII7785"/>
<evidence type="ECO:0000256" key="2">
    <source>
        <dbReference type="SAM" id="Phobius"/>
    </source>
</evidence>
<dbReference type="EMBL" id="FN554970">
    <property type="protein sequence ID" value="CBH12901.1"/>
    <property type="molecule type" value="Genomic_DNA"/>
</dbReference>
<gene>
    <name evidence="3" type="ORF">TbgDal_VII7785</name>
</gene>
<feature type="transmembrane region" description="Helical" evidence="2">
    <location>
        <begin position="134"/>
        <end position="155"/>
    </location>
</feature>
<protein>
    <submittedName>
        <fullName evidence="3">Uncharacterized protein</fullName>
    </submittedName>
</protein>
<feature type="compositionally biased region" description="Basic residues" evidence="1">
    <location>
        <begin position="114"/>
        <end position="123"/>
    </location>
</feature>
<dbReference type="Proteomes" id="UP000002316">
    <property type="component" value="Chromosome 7"/>
</dbReference>
<feature type="compositionally biased region" description="Basic and acidic residues" evidence="1">
    <location>
        <begin position="104"/>
        <end position="113"/>
    </location>
</feature>
<dbReference type="GeneID" id="23863082"/>
<evidence type="ECO:0000256" key="1">
    <source>
        <dbReference type="SAM" id="MobiDB-lite"/>
    </source>
</evidence>
<dbReference type="RefSeq" id="XP_011775180.1">
    <property type="nucleotide sequence ID" value="XM_011776878.1"/>
</dbReference>
<proteinExistence type="predicted"/>
<dbReference type="AlphaFoldDB" id="C9ZU15"/>